<reference evidence="1 3" key="1">
    <citation type="journal article" date="2017" name="Nature">
        <title>The sunflower genome provides insights into oil metabolism, flowering and Asterid evolution.</title>
        <authorList>
            <person name="Badouin H."/>
            <person name="Gouzy J."/>
            <person name="Grassa C.J."/>
            <person name="Murat F."/>
            <person name="Staton S.E."/>
            <person name="Cottret L."/>
            <person name="Lelandais-Briere C."/>
            <person name="Owens G.L."/>
            <person name="Carrere S."/>
            <person name="Mayjonade B."/>
            <person name="Legrand L."/>
            <person name="Gill N."/>
            <person name="Kane N.C."/>
            <person name="Bowers J.E."/>
            <person name="Hubner S."/>
            <person name="Bellec A."/>
            <person name="Berard A."/>
            <person name="Berges H."/>
            <person name="Blanchet N."/>
            <person name="Boniface M.C."/>
            <person name="Brunel D."/>
            <person name="Catrice O."/>
            <person name="Chaidir N."/>
            <person name="Claudel C."/>
            <person name="Donnadieu C."/>
            <person name="Faraut T."/>
            <person name="Fievet G."/>
            <person name="Helmstetter N."/>
            <person name="King M."/>
            <person name="Knapp S.J."/>
            <person name="Lai Z."/>
            <person name="Le Paslier M.C."/>
            <person name="Lippi Y."/>
            <person name="Lorenzon L."/>
            <person name="Mandel J.R."/>
            <person name="Marage G."/>
            <person name="Marchand G."/>
            <person name="Marquand E."/>
            <person name="Bret-Mestries E."/>
            <person name="Morien E."/>
            <person name="Nambeesan S."/>
            <person name="Nguyen T."/>
            <person name="Pegot-Espagnet P."/>
            <person name="Pouilly N."/>
            <person name="Raftis F."/>
            <person name="Sallet E."/>
            <person name="Schiex T."/>
            <person name="Thomas J."/>
            <person name="Vandecasteele C."/>
            <person name="Vares D."/>
            <person name="Vear F."/>
            <person name="Vautrin S."/>
            <person name="Crespi M."/>
            <person name="Mangin B."/>
            <person name="Burke J.M."/>
            <person name="Salse J."/>
            <person name="Munos S."/>
            <person name="Vincourt P."/>
            <person name="Rieseberg L.H."/>
            <person name="Langlade N.B."/>
        </authorList>
    </citation>
    <scope>NUCLEOTIDE SEQUENCE [LARGE SCALE GENOMIC DNA]</scope>
    <source>
        <strain evidence="3">cv. SF193</strain>
        <tissue evidence="1">Leaves</tissue>
    </source>
</reference>
<dbReference type="EMBL" id="CM007906">
    <property type="protein sequence ID" value="OTF85864.1"/>
    <property type="molecule type" value="Genomic_DNA"/>
</dbReference>
<evidence type="ECO:0000313" key="2">
    <source>
        <dbReference type="EMBL" id="OTF85864.1"/>
    </source>
</evidence>
<reference evidence="2" key="2">
    <citation type="submission" date="2017-02" db="EMBL/GenBank/DDBJ databases">
        <title>Sunflower complete genome.</title>
        <authorList>
            <person name="Langlade N."/>
            <person name="Munos S."/>
        </authorList>
    </citation>
    <scope>NUCLEOTIDE SEQUENCE [LARGE SCALE GENOMIC DNA]</scope>
    <source>
        <tissue evidence="2">Leaves</tissue>
    </source>
</reference>
<evidence type="ECO:0000313" key="3">
    <source>
        <dbReference type="Proteomes" id="UP000215914"/>
    </source>
</evidence>
<sequence length="80" mass="9261">MFLASYSLHPKPSTMNIDITVLWWFSRFLWRFDKGKVATVPVVINNGGMVCRWLVGRLQFPSIGHYTALNETCTCCRYSQ</sequence>
<reference evidence="1" key="3">
    <citation type="submission" date="2020-06" db="EMBL/GenBank/DDBJ databases">
        <title>Helianthus annuus Genome sequencing and assembly Release 2.</title>
        <authorList>
            <person name="Gouzy J."/>
            <person name="Langlade N."/>
            <person name="Munos S."/>
        </authorList>
    </citation>
    <scope>NUCLEOTIDE SEQUENCE</scope>
    <source>
        <tissue evidence="1">Leaves</tissue>
    </source>
</reference>
<proteinExistence type="predicted"/>
<dbReference type="InParanoid" id="A0A251RPX6"/>
<organism evidence="2 3">
    <name type="scientific">Helianthus annuus</name>
    <name type="common">Common sunflower</name>
    <dbReference type="NCBI Taxonomy" id="4232"/>
    <lineage>
        <taxon>Eukaryota</taxon>
        <taxon>Viridiplantae</taxon>
        <taxon>Streptophyta</taxon>
        <taxon>Embryophyta</taxon>
        <taxon>Tracheophyta</taxon>
        <taxon>Spermatophyta</taxon>
        <taxon>Magnoliopsida</taxon>
        <taxon>eudicotyledons</taxon>
        <taxon>Gunneridae</taxon>
        <taxon>Pentapetalae</taxon>
        <taxon>asterids</taxon>
        <taxon>campanulids</taxon>
        <taxon>Asterales</taxon>
        <taxon>Asteraceae</taxon>
        <taxon>Asteroideae</taxon>
        <taxon>Heliantheae alliance</taxon>
        <taxon>Heliantheae</taxon>
        <taxon>Helianthus</taxon>
    </lineage>
</organism>
<name>A0A251RPX6_HELAN</name>
<dbReference type="Gramene" id="mRNA:HanXRQr2_Chr17g0795321">
    <property type="protein sequence ID" value="mRNA:HanXRQr2_Chr17g0795321"/>
    <property type="gene ID" value="HanXRQr2_Chr17g0795321"/>
</dbReference>
<dbReference type="Proteomes" id="UP000215914">
    <property type="component" value="Chromosome 17"/>
</dbReference>
<gene>
    <name evidence="2" type="ORF">HannXRQ_Chr17g0544521</name>
    <name evidence="1" type="ORF">HanXRQr2_Chr17g0795321</name>
</gene>
<accession>A0A251RPX6</accession>
<protein>
    <submittedName>
        <fullName evidence="2">Uncharacterized protein</fullName>
    </submittedName>
</protein>
<dbReference type="AlphaFoldDB" id="A0A251RPX6"/>
<evidence type="ECO:0000313" key="1">
    <source>
        <dbReference type="EMBL" id="KAF5754800.1"/>
    </source>
</evidence>
<keyword evidence="3" id="KW-1185">Reference proteome</keyword>
<dbReference type="EMBL" id="MNCJ02000332">
    <property type="protein sequence ID" value="KAF5754800.1"/>
    <property type="molecule type" value="Genomic_DNA"/>
</dbReference>